<evidence type="ECO:0000256" key="3">
    <source>
        <dbReference type="ARBA" id="ARBA00022603"/>
    </source>
</evidence>
<accession>A0A1W2A111</accession>
<feature type="binding site" evidence="9 10">
    <location>
        <position position="336"/>
    </location>
    <ligand>
        <name>S-adenosyl-L-methionine</name>
        <dbReference type="ChEBI" id="CHEBI:59789"/>
    </ligand>
</feature>
<dbReference type="CDD" id="cd02440">
    <property type="entry name" value="AdoMet_MTases"/>
    <property type="match status" value="1"/>
</dbReference>
<comment type="function">
    <text evidence="9">Catalyzes the formation of 5-methyl-uridine at position 1939 (m5U1939) in 23S rRNA.</text>
</comment>
<evidence type="ECO:0000256" key="2">
    <source>
        <dbReference type="ARBA" id="ARBA00022552"/>
    </source>
</evidence>
<dbReference type="GO" id="GO:0051539">
    <property type="term" value="F:4 iron, 4 sulfur cluster binding"/>
    <property type="evidence" value="ECO:0007669"/>
    <property type="project" value="UniProtKB-KW"/>
</dbReference>
<dbReference type="STRING" id="1938817.SAMN06296008_1073"/>
<dbReference type="InterPro" id="IPR001566">
    <property type="entry name" value="23S_rRNA_MeTrfase_RlmD"/>
</dbReference>
<keyword evidence="7 9" id="KW-0408">Iron</keyword>
<dbReference type="PROSITE" id="PS51687">
    <property type="entry name" value="SAM_MT_RNA_M5U"/>
    <property type="match status" value="1"/>
</dbReference>
<dbReference type="GO" id="GO:0070475">
    <property type="term" value="P:rRNA base methylation"/>
    <property type="evidence" value="ECO:0007669"/>
    <property type="project" value="TreeGrafter"/>
</dbReference>
<dbReference type="InterPro" id="IPR029063">
    <property type="entry name" value="SAM-dependent_MTases_sf"/>
</dbReference>
<comment type="similarity">
    <text evidence="9">Belongs to the class I-like SAM-binding methyltransferase superfamily. RNA M5U methyltransferase family. RlmD subfamily.</text>
</comment>
<dbReference type="EMBL" id="FWXJ01000007">
    <property type="protein sequence ID" value="SMC54132.1"/>
    <property type="molecule type" value="Genomic_DNA"/>
</dbReference>
<dbReference type="Gene3D" id="3.40.50.150">
    <property type="entry name" value="Vaccinia Virus protein VP39"/>
    <property type="match status" value="1"/>
</dbReference>
<dbReference type="GO" id="GO:0005506">
    <property type="term" value="F:iron ion binding"/>
    <property type="evidence" value="ECO:0007669"/>
    <property type="project" value="UniProtKB-UniRule"/>
</dbReference>
<dbReference type="SUPFAM" id="SSF50249">
    <property type="entry name" value="Nucleic acid-binding proteins"/>
    <property type="match status" value="1"/>
</dbReference>
<dbReference type="SUPFAM" id="SSF53335">
    <property type="entry name" value="S-adenosyl-L-methionine-dependent methyltransferases"/>
    <property type="match status" value="1"/>
</dbReference>
<evidence type="ECO:0000256" key="9">
    <source>
        <dbReference type="HAMAP-Rule" id="MF_01010"/>
    </source>
</evidence>
<dbReference type="EC" id="2.1.1.190" evidence="9"/>
<feature type="binding site" evidence="9">
    <location>
        <position position="174"/>
    </location>
    <ligand>
        <name>[4Fe-4S] cluster</name>
        <dbReference type="ChEBI" id="CHEBI:49883"/>
    </ligand>
</feature>
<feature type="active site" description="Nucleophile" evidence="9 10">
    <location>
        <position position="422"/>
    </location>
</feature>
<dbReference type="GO" id="GO:0070041">
    <property type="term" value="F:rRNA (uridine-C5-)-methyltransferase activity"/>
    <property type="evidence" value="ECO:0007669"/>
    <property type="project" value="UniProtKB-UniRule"/>
</dbReference>
<dbReference type="PANTHER" id="PTHR11061:SF49">
    <property type="entry name" value="23S RRNA (URACIL(1939)-C(5))-METHYLTRANSFERASE RLMD"/>
    <property type="match status" value="1"/>
</dbReference>
<evidence type="ECO:0000256" key="1">
    <source>
        <dbReference type="ARBA" id="ARBA00022485"/>
    </source>
</evidence>
<keyword evidence="4 9" id="KW-0808">Transferase</keyword>
<feature type="binding site" evidence="9">
    <location>
        <position position="320"/>
    </location>
    <ligand>
        <name>S-adenosyl-L-methionine</name>
        <dbReference type="ChEBI" id="CHEBI:59789"/>
    </ligand>
</feature>
<evidence type="ECO:0000259" key="11">
    <source>
        <dbReference type="PROSITE" id="PS50926"/>
    </source>
</evidence>
<keyword evidence="13" id="KW-1185">Reference proteome</keyword>
<evidence type="ECO:0000256" key="5">
    <source>
        <dbReference type="ARBA" id="ARBA00022691"/>
    </source>
</evidence>
<dbReference type="RefSeq" id="WP_234986940.1">
    <property type="nucleotide sequence ID" value="NZ_FWXJ01000007.1"/>
</dbReference>
<dbReference type="HAMAP" id="MF_01010">
    <property type="entry name" value="23SrRNA_methyltr_RlmD"/>
    <property type="match status" value="1"/>
</dbReference>
<dbReference type="Pfam" id="PF05958">
    <property type="entry name" value="tRNA_U5-meth_tr"/>
    <property type="match status" value="1"/>
</dbReference>
<protein>
    <recommendedName>
        <fullName evidence="9">23S rRNA (uracil(1939)-C(5))-methyltransferase RlmD</fullName>
        <ecNumber evidence="9">2.1.1.190</ecNumber>
    </recommendedName>
    <alternativeName>
        <fullName evidence="9">23S rRNA(m5U1939)-methyltransferase</fullName>
    </alternativeName>
</protein>
<evidence type="ECO:0000313" key="12">
    <source>
        <dbReference type="EMBL" id="SMC54132.1"/>
    </source>
</evidence>
<evidence type="ECO:0000256" key="7">
    <source>
        <dbReference type="ARBA" id="ARBA00023004"/>
    </source>
</evidence>
<dbReference type="NCBIfam" id="TIGR00479">
    <property type="entry name" value="rumA"/>
    <property type="match status" value="1"/>
</dbReference>
<feature type="binding site" evidence="9 10">
    <location>
        <position position="286"/>
    </location>
    <ligand>
        <name>S-adenosyl-L-methionine</name>
        <dbReference type="ChEBI" id="CHEBI:59789"/>
    </ligand>
</feature>
<organism evidence="12 13">
    <name type="scientific">Polynucleobacter kasalickyi</name>
    <dbReference type="NCBI Taxonomy" id="1938817"/>
    <lineage>
        <taxon>Bacteria</taxon>
        <taxon>Pseudomonadati</taxon>
        <taxon>Pseudomonadota</taxon>
        <taxon>Betaproteobacteria</taxon>
        <taxon>Burkholderiales</taxon>
        <taxon>Burkholderiaceae</taxon>
        <taxon>Polynucleobacter</taxon>
    </lineage>
</organism>
<keyword evidence="2 9" id="KW-0698">rRNA processing</keyword>
<feature type="binding site" evidence="9 10">
    <location>
        <position position="385"/>
    </location>
    <ligand>
        <name>S-adenosyl-L-methionine</name>
        <dbReference type="ChEBI" id="CHEBI:59789"/>
    </ligand>
</feature>
<comment type="catalytic activity">
    <reaction evidence="9">
        <text>uridine(1939) in 23S rRNA + S-adenosyl-L-methionine = 5-methyluridine(1939) in 23S rRNA + S-adenosyl-L-homocysteine + H(+)</text>
        <dbReference type="Rhea" id="RHEA:42908"/>
        <dbReference type="Rhea" id="RHEA-COMP:10278"/>
        <dbReference type="Rhea" id="RHEA-COMP:10279"/>
        <dbReference type="ChEBI" id="CHEBI:15378"/>
        <dbReference type="ChEBI" id="CHEBI:57856"/>
        <dbReference type="ChEBI" id="CHEBI:59789"/>
        <dbReference type="ChEBI" id="CHEBI:65315"/>
        <dbReference type="ChEBI" id="CHEBI:74447"/>
        <dbReference type="EC" id="2.1.1.190"/>
    </reaction>
</comment>
<dbReference type="InterPro" id="IPR030391">
    <property type="entry name" value="MeTrfase_TrmA_CS"/>
</dbReference>
<evidence type="ECO:0000313" key="13">
    <source>
        <dbReference type="Proteomes" id="UP000192708"/>
    </source>
</evidence>
<evidence type="ECO:0000256" key="6">
    <source>
        <dbReference type="ARBA" id="ARBA00022723"/>
    </source>
</evidence>
<name>A0A1W2A111_9BURK</name>
<keyword evidence="3 9" id="KW-0489">Methyltransferase</keyword>
<evidence type="ECO:0000256" key="10">
    <source>
        <dbReference type="PROSITE-ProRule" id="PRU01024"/>
    </source>
</evidence>
<feature type="domain" description="TRAM" evidence="11">
    <location>
        <begin position="7"/>
        <end position="72"/>
    </location>
</feature>
<dbReference type="PROSITE" id="PS01231">
    <property type="entry name" value="TRMA_2"/>
    <property type="match status" value="1"/>
</dbReference>
<dbReference type="PROSITE" id="PS50926">
    <property type="entry name" value="TRAM"/>
    <property type="match status" value="1"/>
</dbReference>
<keyword evidence="1 9" id="KW-0004">4Fe-4S</keyword>
<dbReference type="NCBIfam" id="NF009639">
    <property type="entry name" value="PRK13168.1"/>
    <property type="match status" value="1"/>
</dbReference>
<dbReference type="PANTHER" id="PTHR11061">
    <property type="entry name" value="RNA M5U METHYLTRANSFERASE"/>
    <property type="match status" value="1"/>
</dbReference>
<keyword evidence="6 9" id="KW-0479">Metal-binding</keyword>
<gene>
    <name evidence="9" type="primary">rlmD</name>
    <name evidence="12" type="ORF">SAMN06296008_1073</name>
</gene>
<proteinExistence type="inferred from homology"/>
<evidence type="ECO:0000256" key="4">
    <source>
        <dbReference type="ARBA" id="ARBA00022679"/>
    </source>
</evidence>
<feature type="binding site" evidence="9">
    <location>
        <position position="85"/>
    </location>
    <ligand>
        <name>[4Fe-4S] cluster</name>
        <dbReference type="ChEBI" id="CHEBI:49883"/>
    </ligand>
</feature>
<dbReference type="InterPro" id="IPR010280">
    <property type="entry name" value="U5_MeTrfase_fam"/>
</dbReference>
<keyword evidence="5 9" id="KW-0949">S-adenosyl-L-methionine</keyword>
<keyword evidence="8 9" id="KW-0411">Iron-sulfur</keyword>
<reference evidence="12 13" key="1">
    <citation type="submission" date="2017-04" db="EMBL/GenBank/DDBJ databases">
        <authorList>
            <person name="Afonso C.L."/>
            <person name="Miller P.J."/>
            <person name="Scott M.A."/>
            <person name="Spackman E."/>
            <person name="Goraichik I."/>
            <person name="Dimitrov K.M."/>
            <person name="Suarez D.L."/>
            <person name="Swayne D.E."/>
        </authorList>
    </citation>
    <scope>NUCLEOTIDE SEQUENCE [LARGE SCALE GENOMIC DNA]</scope>
    <source>
        <strain evidence="12 13">VK13</strain>
    </source>
</reference>
<dbReference type="Pfam" id="PF01938">
    <property type="entry name" value="TRAM"/>
    <property type="match status" value="1"/>
</dbReference>
<dbReference type="InterPro" id="IPR002792">
    <property type="entry name" value="TRAM_dom"/>
</dbReference>
<evidence type="ECO:0000256" key="8">
    <source>
        <dbReference type="ARBA" id="ARBA00023014"/>
    </source>
</evidence>
<feature type="binding site" evidence="9">
    <location>
        <position position="364"/>
    </location>
    <ligand>
        <name>S-adenosyl-L-methionine</name>
        <dbReference type="ChEBI" id="CHEBI:59789"/>
    </ligand>
</feature>
<dbReference type="GO" id="GO:0003723">
    <property type="term" value="F:RNA binding"/>
    <property type="evidence" value="ECO:0007669"/>
    <property type="project" value="InterPro"/>
</dbReference>
<feature type="binding site" evidence="9">
    <location>
        <position position="94"/>
    </location>
    <ligand>
        <name>[4Fe-4S] cluster</name>
        <dbReference type="ChEBI" id="CHEBI:49883"/>
    </ligand>
</feature>
<dbReference type="Gene3D" id="2.40.50.140">
    <property type="entry name" value="Nucleic acid-binding proteins"/>
    <property type="match status" value="1"/>
</dbReference>
<dbReference type="Gene3D" id="2.40.50.1070">
    <property type="match status" value="1"/>
</dbReference>
<dbReference type="AlphaFoldDB" id="A0A1W2A111"/>
<feature type="binding site" evidence="9 10">
    <location>
        <position position="315"/>
    </location>
    <ligand>
        <name>S-adenosyl-L-methionine</name>
        <dbReference type="ChEBI" id="CHEBI:59789"/>
    </ligand>
</feature>
<feature type="binding site" evidence="9">
    <location>
        <position position="91"/>
    </location>
    <ligand>
        <name>[4Fe-4S] cluster</name>
        <dbReference type="ChEBI" id="CHEBI:49883"/>
    </ligand>
</feature>
<dbReference type="InterPro" id="IPR012340">
    <property type="entry name" value="NA-bd_OB-fold"/>
</dbReference>
<dbReference type="Proteomes" id="UP000192708">
    <property type="component" value="Unassembled WGS sequence"/>
</dbReference>
<sequence>MRKKSISPLLGQKKSVEIYAIDLEANGIGRLPEDDPHAPGKVVFINGAMIGEKVTYAITQDKSRFQKGKINSIQSESFSRIKPRCEWYGNCGGCTMQHIDSRTQIAIKQRALEDNLRLIGRVTPQLIMRPIVSSDWGYRHRTRLSVVNRSIKKGTVLVGFHEPQNRYVSDMTSCEILPSEWSDLLVPLRELVMELSIRDRIPQIELSRGDASISRKSVMVIRHLLPFTETDEELLKKFSDQHGLWIWTQAQGVETTKPFYPIEGELFYTIPEFGLKLHYHPTDFTQVNHAMNQVMVKKAIELLVIDPKDRILDLFCGIGNFTLAIAKKAHQVLGIEGSHQLFERAKNNALINQVDHNTDWLEANLFDVTTNTIKSWGLASKWLIDPPRDGAFTLVNALAELGKSLDANDHQFLPKRIVYVSCNPATLARDAEVLVHQTGYQLLQAGIMNMFPHTSHVESIAVFERA</sequence>